<dbReference type="InterPro" id="IPR018891">
    <property type="entry name" value="AIPR_C"/>
</dbReference>
<dbReference type="Pfam" id="PF10592">
    <property type="entry name" value="AIPR"/>
    <property type="match status" value="1"/>
</dbReference>
<evidence type="ECO:0000259" key="1">
    <source>
        <dbReference type="Pfam" id="PF10592"/>
    </source>
</evidence>
<gene>
    <name evidence="2" type="ORF">NCTC10138_00247</name>
</gene>
<keyword evidence="3" id="KW-1185">Reference proteome</keyword>
<dbReference type="Proteomes" id="UP000289841">
    <property type="component" value="Chromosome"/>
</dbReference>
<name>A0A449BBR3_HAPAX</name>
<sequence>MNKDLKKLLEQFKSENYSSANWSEEKIFTLFCMKYFFYEASFAPSEAEEYVVDGANDGGIDAVFNDPNSDENDVIIIQSKLYKTSKLTADMLIGDVTKINSTLVDFKKNEFEHLNRNVQSKLSLAMDQIQNDGKVVIHYFTSYETKTKVEYNSFNKRVNDLKLEYEVVIHFGQDVLETVNLVESGNMSVPNAKLSIDKTDNYLEYEESIIANVNAKSILDLYNNFKDKGLFAQNLRYYIKDKNVDKGIKETLKDEPENFWFYNNGLIIMADDLDISGKEIKLTNFSIINGGQTTSLIGLNGNLVRNLDIYVPVKIIKTGMKVFREGDDFASKVARASNSQKAIKAKDLMSNKKEQIELKSKLSLIGVYYELKRGEKRADKYKKFLYAKIDQVTKLLATSILQIPGTARSNTNKLYSEGLYYNIFSQETKAEVVKDLLILEKYYKAYQKQRKSEFSVDEMKYGIMNNGFYFVISSLVLAIAIQRRVIDFNTKDLWDNEDRRKQLLKPLSKIDRLFVNKEQDEERYIFSIYDILLTRIASRYEVHKEVSEQNGDIVVPSNFTKLDANYYKHIVPHIYILMANKELQDLISKVFINDWTYKKSIIWFFSQSSWDC</sequence>
<dbReference type="EMBL" id="LR215048">
    <property type="protein sequence ID" value="VEU79894.1"/>
    <property type="molecule type" value="Genomic_DNA"/>
</dbReference>
<evidence type="ECO:0000313" key="3">
    <source>
        <dbReference type="Proteomes" id="UP000289841"/>
    </source>
</evidence>
<dbReference type="OrthoDB" id="388698at2"/>
<feature type="domain" description="Abortive phage infection protein C-terminal" evidence="1">
    <location>
        <begin position="231"/>
        <end position="510"/>
    </location>
</feature>
<dbReference type="AlphaFoldDB" id="A0A449BBR3"/>
<protein>
    <submittedName>
        <fullName evidence="2">AIPR protein</fullName>
    </submittedName>
</protein>
<dbReference type="KEGG" id="aaxa:NCTC10138_00247"/>
<evidence type="ECO:0000313" key="2">
    <source>
        <dbReference type="EMBL" id="VEU79894.1"/>
    </source>
</evidence>
<reference evidence="2 3" key="1">
    <citation type="submission" date="2019-01" db="EMBL/GenBank/DDBJ databases">
        <authorList>
            <consortium name="Pathogen Informatics"/>
        </authorList>
    </citation>
    <scope>NUCLEOTIDE SEQUENCE [LARGE SCALE GENOMIC DNA]</scope>
    <source>
        <strain evidence="2 3">NCTC10138</strain>
    </source>
</reference>
<accession>A0A449BBR3</accession>
<organism evidence="2 3">
    <name type="scientific">Haploplasma axanthum</name>
    <name type="common">Acholeplasma axanthum</name>
    <dbReference type="NCBI Taxonomy" id="29552"/>
    <lineage>
        <taxon>Bacteria</taxon>
        <taxon>Bacillati</taxon>
        <taxon>Mycoplasmatota</taxon>
        <taxon>Mollicutes</taxon>
        <taxon>Acholeplasmatales</taxon>
        <taxon>Acholeplasmataceae</taxon>
        <taxon>Haploplasma</taxon>
    </lineage>
</organism>
<dbReference type="STRING" id="1278311.GCA_000428705_00798"/>
<proteinExistence type="predicted"/>